<feature type="compositionally biased region" description="Basic and acidic residues" evidence="1">
    <location>
        <begin position="542"/>
        <end position="553"/>
    </location>
</feature>
<comment type="caution">
    <text evidence="3">The sequence shown here is derived from an EMBL/GenBank/DDBJ whole genome shotgun (WGS) entry which is preliminary data.</text>
</comment>
<evidence type="ECO:0000313" key="4">
    <source>
        <dbReference type="Proteomes" id="UP001596020"/>
    </source>
</evidence>
<feature type="region of interest" description="Disordered" evidence="1">
    <location>
        <begin position="521"/>
        <end position="557"/>
    </location>
</feature>
<dbReference type="Proteomes" id="UP001596020">
    <property type="component" value="Unassembled WGS sequence"/>
</dbReference>
<dbReference type="NCBIfam" id="NF038041">
    <property type="entry name" value="fim_Mfa1_fam"/>
    <property type="match status" value="1"/>
</dbReference>
<proteinExistence type="predicted"/>
<dbReference type="InterPro" id="IPR047786">
    <property type="entry name" value="Mfa1_fim"/>
</dbReference>
<dbReference type="Gene3D" id="2.60.40.3690">
    <property type="match status" value="1"/>
</dbReference>
<evidence type="ECO:0000313" key="3">
    <source>
        <dbReference type="EMBL" id="MFC4665965.1"/>
    </source>
</evidence>
<protein>
    <submittedName>
        <fullName evidence="3">Mfa1 family fimbria major subunit</fullName>
    </submittedName>
</protein>
<dbReference type="Pfam" id="PF15495">
    <property type="entry name" value="Fimbrillin_C"/>
    <property type="match status" value="1"/>
</dbReference>
<dbReference type="InterPro" id="IPR029140">
    <property type="entry name" value="Mfa1_C"/>
</dbReference>
<name>A0ABV9K6Z7_9PORP</name>
<evidence type="ECO:0000256" key="1">
    <source>
        <dbReference type="SAM" id="MobiDB-lite"/>
    </source>
</evidence>
<accession>A0ABV9K6Z7</accession>
<gene>
    <name evidence="3" type="ORF">ACFO3G_05040</name>
</gene>
<dbReference type="RefSeq" id="WP_380078568.1">
    <property type="nucleotide sequence ID" value="NZ_JBHSGO010000159.1"/>
</dbReference>
<reference evidence="4" key="1">
    <citation type="journal article" date="2019" name="Int. J. Syst. Evol. Microbiol.">
        <title>The Global Catalogue of Microorganisms (GCM) 10K type strain sequencing project: providing services to taxonomists for standard genome sequencing and annotation.</title>
        <authorList>
            <consortium name="The Broad Institute Genomics Platform"/>
            <consortium name="The Broad Institute Genome Sequencing Center for Infectious Disease"/>
            <person name="Wu L."/>
            <person name="Ma J."/>
        </authorList>
    </citation>
    <scope>NUCLEOTIDE SEQUENCE [LARGE SCALE GENOMIC DNA]</scope>
    <source>
        <strain evidence="4">CGMCC 4.7357</strain>
    </source>
</reference>
<dbReference type="EMBL" id="JBHSGO010000159">
    <property type="protein sequence ID" value="MFC4665965.1"/>
    <property type="molecule type" value="Genomic_DNA"/>
</dbReference>
<keyword evidence="4" id="KW-1185">Reference proteome</keyword>
<organism evidence="3 4">
    <name type="scientific">Falsiporphyromonas endometrii</name>
    <dbReference type="NCBI Taxonomy" id="1387297"/>
    <lineage>
        <taxon>Bacteria</taxon>
        <taxon>Pseudomonadati</taxon>
        <taxon>Bacteroidota</taxon>
        <taxon>Bacteroidia</taxon>
        <taxon>Bacteroidales</taxon>
        <taxon>Porphyromonadaceae</taxon>
        <taxon>Falsiporphyromonas</taxon>
    </lineage>
</organism>
<dbReference type="PROSITE" id="PS51257">
    <property type="entry name" value="PROKAR_LIPOPROTEIN"/>
    <property type="match status" value="1"/>
</dbReference>
<evidence type="ECO:0000259" key="2">
    <source>
        <dbReference type="Pfam" id="PF15495"/>
    </source>
</evidence>
<sequence>MKKLLLLAAMGLGLVGCTKDANLEETQDSAVRSYMAVKLTMPGGLRANADGQDKANPDYNYVGQWAGKDKIEKISIYMVPTVSSEPIEKQEALNFSDYYYNEPTPATDGSNKVLLTPKKGIKVGALAGKEVKVYVIINDIQNKAKDLLASATASDFEIKYKEAIELLTQQNAVAKAKVEQDNTAAGKIAKKNSTDNETILMTAFEPSQPLTIKANISENKAIQGPENQAVISVERAVARVMVTIKEDASFTVNAPIKLGSVAKGDTYATISDVKWVVAQGERKVFLSKNKGTSNNTFLTPGSEFVPSNNFNTAAKYYDYTPLWVDYDGKDKINGVPVPTIKDYDVNTKDKVTAELQNKLSGQFILPNTHDFGKTTTDSKYKKGNTAYVLIRAKFVPKPEAFEDNDVELVPTDLDYNDKTVCDQNTHRVKKYKEGEPFYVGTNGKFYRSPNTARDPKCGGVNGMKTNKYINNKVLYFAWLNPDKPEPTQWLNSPVVRNNIYHVHINSFKTIGVNWNPLVPVPDGSTEYNNPNNPDPNPNEEGNDPKDNPIKPDDPLSNQETYMSVSVTVLPWQLHSYKIDLGF</sequence>
<feature type="domain" description="Minor fimbrium subunit Mfa1 C-terminal" evidence="2">
    <location>
        <begin position="467"/>
        <end position="576"/>
    </location>
</feature>